<name>A0ABR5I006_STRLW</name>
<protein>
    <submittedName>
        <fullName evidence="2">Uncharacterized protein</fullName>
    </submittedName>
</protein>
<evidence type="ECO:0000256" key="1">
    <source>
        <dbReference type="SAM" id="MobiDB-lite"/>
    </source>
</evidence>
<feature type="region of interest" description="Disordered" evidence="1">
    <location>
        <begin position="1"/>
        <end position="179"/>
    </location>
</feature>
<sequence length="179" mass="19681">MPGGIRTPTAPQPPTARRAVPGGVRPQRLARRPRASRCPTDSAPFRGRTPPGTARPTPAEQALREPPPWDTGAAGRRRTPTEPHRRRRHKDAPHPEPARYRRHEDTAPQTCTGAAGTRAPQAQGHRTPNPPKRRRHPAPQAPGATPPTRTTDERLTRRARRTHRPGQGVAGRGPRRGHP</sequence>
<keyword evidence="3" id="KW-1185">Reference proteome</keyword>
<evidence type="ECO:0000313" key="3">
    <source>
        <dbReference type="Proteomes" id="UP000037274"/>
    </source>
</evidence>
<dbReference type="EMBL" id="LFEH01000032">
    <property type="protein sequence ID" value="KMS79608.1"/>
    <property type="molecule type" value="Genomic_DNA"/>
</dbReference>
<gene>
    <name evidence="2" type="ORF">ACH49_11435</name>
</gene>
<feature type="compositionally biased region" description="Basic and acidic residues" evidence="1">
    <location>
        <begin position="92"/>
        <end position="106"/>
    </location>
</feature>
<proteinExistence type="predicted"/>
<comment type="caution">
    <text evidence="2">The sequence shown here is derived from an EMBL/GenBank/DDBJ whole genome shotgun (WGS) entry which is preliminary data.</text>
</comment>
<accession>A0ABR5I006</accession>
<evidence type="ECO:0000313" key="2">
    <source>
        <dbReference type="EMBL" id="KMS79608.1"/>
    </source>
</evidence>
<reference evidence="2 3" key="1">
    <citation type="submission" date="2015-06" db="EMBL/GenBank/DDBJ databases">
        <title>Draft genome sequence of Streptomyces leeuwenhoekii C58, which produces the novel lasso peptide, chaxapeptin.</title>
        <authorList>
            <person name="Yi Y."/>
            <person name="Hai D."/>
            <person name="Jaspars M."/>
            <person name="Sheng H."/>
            <person name="Rateb M.E."/>
            <person name="Bull A."/>
            <person name="Goodfellow M."/>
            <person name="Asenjo J.A."/>
            <person name="Ebel R."/>
        </authorList>
    </citation>
    <scope>NUCLEOTIDE SEQUENCE [LARGE SCALE GENOMIC DNA]</scope>
    <source>
        <strain evidence="2 3">C58</strain>
    </source>
</reference>
<feature type="compositionally biased region" description="Low complexity" evidence="1">
    <location>
        <begin position="46"/>
        <end position="59"/>
    </location>
</feature>
<organism evidence="2 3">
    <name type="scientific">Streptomyces leeuwenhoekii</name>
    <dbReference type="NCBI Taxonomy" id="1437453"/>
    <lineage>
        <taxon>Bacteria</taxon>
        <taxon>Bacillati</taxon>
        <taxon>Actinomycetota</taxon>
        <taxon>Actinomycetes</taxon>
        <taxon>Kitasatosporales</taxon>
        <taxon>Streptomycetaceae</taxon>
        <taxon>Streptomyces</taxon>
    </lineage>
</organism>
<dbReference type="Proteomes" id="UP000037274">
    <property type="component" value="Unassembled WGS sequence"/>
</dbReference>